<name>A0A4R5QIC5_9PROT</name>
<reference evidence="1 2" key="1">
    <citation type="journal article" date="2016" name="J. Microbiol.">
        <title>Dankookia rubra gen. nov., sp. nov., an alphaproteobacterium isolated from sediment of a shallow stream.</title>
        <authorList>
            <person name="Kim W.H."/>
            <person name="Kim D.H."/>
            <person name="Kang K."/>
            <person name="Ahn T.Y."/>
        </authorList>
    </citation>
    <scope>NUCLEOTIDE SEQUENCE [LARGE SCALE GENOMIC DNA]</scope>
    <source>
        <strain evidence="1 2">JCM30602</strain>
    </source>
</reference>
<evidence type="ECO:0000313" key="1">
    <source>
        <dbReference type="EMBL" id="TDH62401.1"/>
    </source>
</evidence>
<sequence>MSTKSNDDPTCDSTEGDKNAFSCLQHRIRNLVAALGGASRLARQLADEFGDPIGESGIRAWTAQGNVPLRRRHQLARLGQKRNLVVDLATLEVHFDSIGGDVSAASDPGKAAFFSLDQVAARWGVPRDRVEDLVKFGSLRVHDLAGTERVAYSDLADFEFRARRSDHLDC</sequence>
<dbReference type="EMBL" id="SMSJ01000012">
    <property type="protein sequence ID" value="TDH62401.1"/>
    <property type="molecule type" value="Genomic_DNA"/>
</dbReference>
<gene>
    <name evidence="1" type="ORF">E2C06_12400</name>
</gene>
<organism evidence="1 2">
    <name type="scientific">Dankookia rubra</name>
    <dbReference type="NCBI Taxonomy" id="1442381"/>
    <lineage>
        <taxon>Bacteria</taxon>
        <taxon>Pseudomonadati</taxon>
        <taxon>Pseudomonadota</taxon>
        <taxon>Alphaproteobacteria</taxon>
        <taxon>Acetobacterales</taxon>
        <taxon>Roseomonadaceae</taxon>
        <taxon>Dankookia</taxon>
    </lineage>
</organism>
<dbReference type="RefSeq" id="WP_133288915.1">
    <property type="nucleotide sequence ID" value="NZ_SMSJ01000012.1"/>
</dbReference>
<keyword evidence="2" id="KW-1185">Reference proteome</keyword>
<proteinExistence type="predicted"/>
<protein>
    <submittedName>
        <fullName evidence="1">Uncharacterized protein</fullName>
    </submittedName>
</protein>
<dbReference type="Proteomes" id="UP000295096">
    <property type="component" value="Unassembled WGS sequence"/>
</dbReference>
<comment type="caution">
    <text evidence="1">The sequence shown here is derived from an EMBL/GenBank/DDBJ whole genome shotgun (WGS) entry which is preliminary data.</text>
</comment>
<evidence type="ECO:0000313" key="2">
    <source>
        <dbReference type="Proteomes" id="UP000295096"/>
    </source>
</evidence>
<dbReference type="OrthoDB" id="7288014at2"/>
<accession>A0A4R5QIC5</accession>
<dbReference type="AlphaFoldDB" id="A0A4R5QIC5"/>